<proteinExistence type="predicted"/>
<name>A0A1B2ECL3_9HYPH</name>
<keyword evidence="1" id="KW-0732">Signal</keyword>
<accession>A0A1B2ECL3</accession>
<evidence type="ECO:0000256" key="1">
    <source>
        <dbReference type="SAM" id="SignalP"/>
    </source>
</evidence>
<dbReference type="EMBL" id="CP016616">
    <property type="protein sequence ID" value="ANY77736.1"/>
    <property type="molecule type" value="Genomic_DNA"/>
</dbReference>
<organism evidence="2">
    <name type="scientific">Microvirga ossetica</name>
    <dbReference type="NCBI Taxonomy" id="1882682"/>
    <lineage>
        <taxon>Bacteria</taxon>
        <taxon>Pseudomonadati</taxon>
        <taxon>Pseudomonadota</taxon>
        <taxon>Alphaproteobacteria</taxon>
        <taxon>Hyphomicrobiales</taxon>
        <taxon>Methylobacteriaceae</taxon>
        <taxon>Microvirga</taxon>
    </lineage>
</organism>
<evidence type="ECO:0000313" key="2">
    <source>
        <dbReference type="EMBL" id="ANY77736.1"/>
    </source>
</evidence>
<dbReference type="KEGG" id="moc:BB934_05390"/>
<evidence type="ECO:0008006" key="3">
    <source>
        <dbReference type="Google" id="ProtNLM"/>
    </source>
</evidence>
<gene>
    <name evidence="2" type="ORF">BB934_05390</name>
</gene>
<dbReference type="PROSITE" id="PS51257">
    <property type="entry name" value="PROKAR_LIPOPROTEIN"/>
    <property type="match status" value="1"/>
</dbReference>
<feature type="chain" id="PRO_5008535781" description="Lipoprotein" evidence="1">
    <location>
        <begin position="25"/>
        <end position="140"/>
    </location>
</feature>
<reference evidence="2" key="1">
    <citation type="submission" date="2016-07" db="EMBL/GenBank/DDBJ databases">
        <title>Microvirga ossetica sp. nov. a new species of rhizobia isolated from root nodules of the legume species Vicia alpestris Steven originated from North Ossetia region in the Caucasus.</title>
        <authorList>
            <person name="Safronova V.I."/>
            <person name="Kuznetsova I.G."/>
            <person name="Sazanova A.L."/>
            <person name="Belimov A."/>
            <person name="Andronov E."/>
            <person name="Osledkin Y.S."/>
            <person name="Onishchuk O.P."/>
            <person name="Kurchak O.N."/>
            <person name="Shaposhnikov A.I."/>
            <person name="Willems A."/>
            <person name="Tikhonovich I.A."/>
        </authorList>
    </citation>
    <scope>NUCLEOTIDE SEQUENCE [LARGE SCALE GENOMIC DNA]</scope>
    <source>
        <strain evidence="2">V5/3M</strain>
    </source>
</reference>
<sequence>MLSRPFLVIAASGLLLSLAGCASAPKGGSLSDYVGVGSRNVTTTCGGGFQVYRQPVNGRLLVAAYAVSEMRQTFCQSWRGEPSVSPVTGVRHEEAALEYIAQTPAMKGCTLVSGIEITRLHSEFVVSCPTAPAVAVKAKG</sequence>
<protein>
    <recommendedName>
        <fullName evidence="3">Lipoprotein</fullName>
    </recommendedName>
</protein>
<feature type="signal peptide" evidence="1">
    <location>
        <begin position="1"/>
        <end position="24"/>
    </location>
</feature>
<dbReference type="AlphaFoldDB" id="A0A1B2ECL3"/>